<feature type="region of interest" description="Disordered" evidence="1">
    <location>
        <begin position="762"/>
        <end position="817"/>
    </location>
</feature>
<feature type="compositionally biased region" description="Basic and acidic residues" evidence="1">
    <location>
        <begin position="769"/>
        <end position="788"/>
    </location>
</feature>
<reference evidence="2" key="1">
    <citation type="submission" date="2022-07" db="EMBL/GenBank/DDBJ databases">
        <title>Genome Sequence of Physisporinus lineatus.</title>
        <authorList>
            <person name="Buettner E."/>
        </authorList>
    </citation>
    <scope>NUCLEOTIDE SEQUENCE</scope>
    <source>
        <strain evidence="2">VT162</strain>
    </source>
</reference>
<name>A0AAD5VAW1_9APHY</name>
<proteinExistence type="predicted"/>
<evidence type="ECO:0000313" key="3">
    <source>
        <dbReference type="Proteomes" id="UP001212997"/>
    </source>
</evidence>
<protein>
    <submittedName>
        <fullName evidence="2">Uncharacterized protein</fullName>
    </submittedName>
</protein>
<dbReference type="GO" id="GO:0051256">
    <property type="term" value="P:mitotic spindle midzone assembly"/>
    <property type="evidence" value="ECO:0007669"/>
    <property type="project" value="TreeGrafter"/>
</dbReference>
<feature type="region of interest" description="Disordered" evidence="1">
    <location>
        <begin position="589"/>
        <end position="750"/>
    </location>
</feature>
<feature type="compositionally biased region" description="Polar residues" evidence="1">
    <location>
        <begin position="648"/>
        <end position="671"/>
    </location>
</feature>
<feature type="compositionally biased region" description="Pro residues" evidence="1">
    <location>
        <begin position="616"/>
        <end position="628"/>
    </location>
</feature>
<feature type="compositionally biased region" description="Basic and acidic residues" evidence="1">
    <location>
        <begin position="717"/>
        <end position="730"/>
    </location>
</feature>
<feature type="compositionally biased region" description="Acidic residues" evidence="1">
    <location>
        <begin position="307"/>
        <end position="321"/>
    </location>
</feature>
<accession>A0AAD5VAW1</accession>
<gene>
    <name evidence="2" type="ORF">NLI96_g4098</name>
</gene>
<feature type="region of interest" description="Disordered" evidence="1">
    <location>
        <begin position="232"/>
        <end position="253"/>
    </location>
</feature>
<dbReference type="InterPro" id="IPR007145">
    <property type="entry name" value="MAP65_Ase1_PRC1"/>
</dbReference>
<dbReference type="GO" id="GO:0008017">
    <property type="term" value="F:microtubule binding"/>
    <property type="evidence" value="ECO:0007669"/>
    <property type="project" value="InterPro"/>
</dbReference>
<comment type="caution">
    <text evidence="2">The sequence shown here is derived from an EMBL/GenBank/DDBJ whole genome shotgun (WGS) entry which is preliminary data.</text>
</comment>
<evidence type="ECO:0000313" key="2">
    <source>
        <dbReference type="EMBL" id="KAJ3486631.1"/>
    </source>
</evidence>
<dbReference type="PANTHER" id="PTHR19321">
    <property type="entry name" value="PROTEIN REGULATOR OF CYTOKINESIS 1 PRC1-RELATED"/>
    <property type="match status" value="1"/>
</dbReference>
<dbReference type="AlphaFoldDB" id="A0AAD5VAW1"/>
<dbReference type="Gene3D" id="1.20.58.1520">
    <property type="match status" value="1"/>
</dbReference>
<feature type="compositionally biased region" description="Low complexity" evidence="1">
    <location>
        <begin position="629"/>
        <end position="640"/>
    </location>
</feature>
<dbReference type="Proteomes" id="UP001212997">
    <property type="component" value="Unassembled WGS sequence"/>
</dbReference>
<sequence length="817" mass="91105">MATTISSLLNSLHAHLQAQTQLLPALHTQLGLQPTALADDLATLQQELTQCVEAQIDARMKQVDEWMKKSEDVEKECIRYGKALGTHVRTEVGSSVGEIRKEQVLPRRFEMISEYLGKLRQLYHTKLDQLYAVTKLLITLSRTLGSDFYSSDLIEPIHAAGESECDPNAPRDVTPERFSKLEKEIVRGKTEITKRLAQLSSTMQEVYWLYIALGISLPSVEAASQSSLGVSATTRPTSSCSNRTSNTSDPFLSSSIMYSTPTPGPRNNSVKPLLIVTPDGRDCQSEMEYIQIFARFVILLEELLDELPPEPESPPESESPPEPEPPTVVLEDVDPSVGLMLWAENRRAELEKIKERRQTHIQAMYDQLESLWRRMGVPATHVHAFVDAQKGSTDNTIRAYEEELDRMLELKRESMSVFVENARAEITKLWDDLMVGDDERADFAPFADDEHTEELLDLHEAEVERLKEERKLKGPLLTSVKKYFDICQDEKELAAAAADQTRLLGRGHRGDPGRLLREEKMRKRVTREKPRVSIKKNPLFVQLVTHEASPQLERDLLISVPKWEAETGHTFLVNGESVYQILILASENTEKENVSRQRSKSKTRSGSVPARSTTPTNPPHHYAPPPRPGTSMTTRSTITTPAVRPRSRSQSARSTSNKRQKLGDTTSSYNNAAPPLPTGGTRVPSSPSKKSASSSLPRPVPIVAPVPRRGKVASHQELGHGRAPSREQHSYHPYPQTQRPGSYSSKSLSSSQVTVYGSAMLAASTKSADAARRASRARRESFKPRPSIDADGWAGGTEIKRRYPGYAGGALTEEQDF</sequence>
<dbReference type="GO" id="GO:0005737">
    <property type="term" value="C:cytoplasm"/>
    <property type="evidence" value="ECO:0007669"/>
    <property type="project" value="TreeGrafter"/>
</dbReference>
<keyword evidence="3" id="KW-1185">Reference proteome</keyword>
<dbReference type="GO" id="GO:1990023">
    <property type="term" value="C:mitotic spindle midzone"/>
    <property type="evidence" value="ECO:0007669"/>
    <property type="project" value="TreeGrafter"/>
</dbReference>
<dbReference type="Pfam" id="PF03999">
    <property type="entry name" value="MAP65_ASE1"/>
    <property type="match status" value="1"/>
</dbReference>
<evidence type="ECO:0000256" key="1">
    <source>
        <dbReference type="SAM" id="MobiDB-lite"/>
    </source>
</evidence>
<organism evidence="2 3">
    <name type="scientific">Meripilus lineatus</name>
    <dbReference type="NCBI Taxonomy" id="2056292"/>
    <lineage>
        <taxon>Eukaryota</taxon>
        <taxon>Fungi</taxon>
        <taxon>Dikarya</taxon>
        <taxon>Basidiomycota</taxon>
        <taxon>Agaricomycotina</taxon>
        <taxon>Agaricomycetes</taxon>
        <taxon>Polyporales</taxon>
        <taxon>Meripilaceae</taxon>
        <taxon>Meripilus</taxon>
    </lineage>
</organism>
<dbReference type="PANTHER" id="PTHR19321:SF41">
    <property type="entry name" value="FASCETTO-RELATED"/>
    <property type="match status" value="1"/>
</dbReference>
<feature type="compositionally biased region" description="Low complexity" evidence="1">
    <location>
        <begin position="233"/>
        <end position="248"/>
    </location>
</feature>
<feature type="region of interest" description="Disordered" evidence="1">
    <location>
        <begin position="307"/>
        <end position="330"/>
    </location>
</feature>
<feature type="compositionally biased region" description="Low complexity" evidence="1">
    <location>
        <begin position="684"/>
        <end position="697"/>
    </location>
</feature>
<dbReference type="EMBL" id="JANAWD010000115">
    <property type="protein sequence ID" value="KAJ3486631.1"/>
    <property type="molecule type" value="Genomic_DNA"/>
</dbReference>